<protein>
    <submittedName>
        <fullName evidence="3">Beta-galactosidase GanA</fullName>
    </submittedName>
</protein>
<dbReference type="RefSeq" id="WP_073342811.1">
    <property type="nucleotide sequence ID" value="NZ_FQVH01000011.1"/>
</dbReference>
<dbReference type="EMBL" id="FQVH01000011">
    <property type="protein sequence ID" value="SHF06198.1"/>
    <property type="molecule type" value="Genomic_DNA"/>
</dbReference>
<dbReference type="Gene3D" id="3.20.20.80">
    <property type="entry name" value="Glycosidases"/>
    <property type="match status" value="1"/>
</dbReference>
<dbReference type="Pfam" id="PF18120">
    <property type="entry name" value="DUF5597"/>
    <property type="match status" value="1"/>
</dbReference>
<dbReference type="SUPFAM" id="SSF51445">
    <property type="entry name" value="(Trans)glycosidases"/>
    <property type="match status" value="1"/>
</dbReference>
<dbReference type="Gene3D" id="2.60.220.20">
    <property type="entry name" value="putative beta-Galactosidase from caulobacter crescentus"/>
    <property type="match status" value="1"/>
</dbReference>
<evidence type="ECO:0000313" key="3">
    <source>
        <dbReference type="EMBL" id="SHF06198.1"/>
    </source>
</evidence>
<dbReference type="InterPro" id="IPR040719">
    <property type="entry name" value="DUF5597"/>
</dbReference>
<reference evidence="3 4" key="1">
    <citation type="submission" date="2016-11" db="EMBL/GenBank/DDBJ databases">
        <authorList>
            <person name="Jaros S."/>
            <person name="Januszkiewicz K."/>
            <person name="Wedrychowicz H."/>
        </authorList>
    </citation>
    <scope>NUCLEOTIDE SEQUENCE [LARGE SCALE GENOMIC DNA]</scope>
    <source>
        <strain evidence="3 4">DSM 17918</strain>
    </source>
</reference>
<dbReference type="Proteomes" id="UP000184088">
    <property type="component" value="Unassembled WGS sequence"/>
</dbReference>
<dbReference type="STRING" id="1121256.SAMN02746089_01222"/>
<feature type="domain" description="Glycoside hydrolase 35 catalytic" evidence="1">
    <location>
        <begin position="16"/>
        <end position="219"/>
    </location>
</feature>
<proteinExistence type="predicted"/>
<evidence type="ECO:0000259" key="1">
    <source>
        <dbReference type="Pfam" id="PF01301"/>
    </source>
</evidence>
<dbReference type="OrthoDB" id="9800974at2"/>
<dbReference type="AlphaFoldDB" id="A0A1M4YKK2"/>
<organism evidence="3 4">
    <name type="scientific">Caldanaerobius fijiensis DSM 17918</name>
    <dbReference type="NCBI Taxonomy" id="1121256"/>
    <lineage>
        <taxon>Bacteria</taxon>
        <taxon>Bacillati</taxon>
        <taxon>Bacillota</taxon>
        <taxon>Clostridia</taxon>
        <taxon>Thermoanaerobacterales</taxon>
        <taxon>Thermoanaerobacteraceae</taxon>
        <taxon>Caldanaerobius</taxon>
    </lineage>
</organism>
<dbReference type="Pfam" id="PF01301">
    <property type="entry name" value="Glyco_hydro_35"/>
    <property type="match status" value="1"/>
</dbReference>
<sequence>MKQLPFIRKEKGIHTLYVDGEPYIVLGGEVHNSSSSSLEYMKEKVWPNLRGLNLNTVLVPVFWELIEPVEDSFDFKLVDGIIEQAREENVRLILLWFGLWKNGASTYVPGWVKKDYKKYFRARYPDNEASDTISPLCDAAVKADAKAFRRLMRHLREIDGDRNTVIMIQVENEIGFLGSERDFSDFANAEFEKPVPPEVAVSFGKSGNWSKVFGRDAAEYFMAYHYAKAVEKIAKAGTEEYPLPMYVNAWLEQFPERPGSYPSGGPIAKVMKMWKIAAPTIYLCAPDIYLPSFADICEEYTTNDNPLFIPEARRDATSAANVFYAIGKHNALGFSPFGIEDLFAPPSADSDSTSNNETGLYLAQSYKLLGSMMNIIHKYRGTDKMTGFLQNNNNGCIIPLSEYDLKLTYLQPEEGKPISGGIVIEVSENEFILAGMGFTAEFLPKRGEKAKVGYIRIEEGTFENNNWIRRRVLNGDEAMRISVGRYPGAIRVEMYKYE</sequence>
<evidence type="ECO:0000259" key="2">
    <source>
        <dbReference type="Pfam" id="PF18120"/>
    </source>
</evidence>
<name>A0A1M4YKK2_9THEO</name>
<dbReference type="FunFam" id="3.20.20.80:FF:000135">
    <property type="entry name" value="Beta-galactosidase, putative, bgl35A"/>
    <property type="match status" value="1"/>
</dbReference>
<accession>A0A1M4YKK2</accession>
<keyword evidence="4" id="KW-1185">Reference proteome</keyword>
<dbReference type="InterPro" id="IPR031330">
    <property type="entry name" value="Gly_Hdrlase_35_cat"/>
</dbReference>
<evidence type="ECO:0000313" key="4">
    <source>
        <dbReference type="Proteomes" id="UP000184088"/>
    </source>
</evidence>
<dbReference type="InterPro" id="IPR017853">
    <property type="entry name" value="GH"/>
</dbReference>
<feature type="domain" description="DUF5597" evidence="2">
    <location>
        <begin position="362"/>
        <end position="478"/>
    </location>
</feature>
<gene>
    <name evidence="3" type="ORF">SAMN02746089_01222</name>
</gene>